<evidence type="ECO:0000256" key="3">
    <source>
        <dbReference type="ARBA" id="ARBA00022692"/>
    </source>
</evidence>
<dbReference type="EMBL" id="JAKJHZ010000007">
    <property type="protein sequence ID" value="MCF6378468.1"/>
    <property type="molecule type" value="Genomic_DNA"/>
</dbReference>
<dbReference type="Proteomes" id="UP001201161">
    <property type="component" value="Unassembled WGS sequence"/>
</dbReference>
<keyword evidence="10" id="KW-1185">Reference proteome</keyword>
<feature type="region of interest" description="Disordered" evidence="6">
    <location>
        <begin position="142"/>
        <end position="161"/>
    </location>
</feature>
<comment type="subcellular location">
    <subcellularLocation>
        <location evidence="1">Membrane</location>
        <topology evidence="1">Multi-pass membrane protein</topology>
    </subcellularLocation>
</comment>
<feature type="domain" description="FHA" evidence="8">
    <location>
        <begin position="254"/>
        <end position="307"/>
    </location>
</feature>
<keyword evidence="5 7" id="KW-0472">Membrane</keyword>
<feature type="compositionally biased region" description="Low complexity" evidence="6">
    <location>
        <begin position="206"/>
        <end position="219"/>
    </location>
</feature>
<evidence type="ECO:0000256" key="1">
    <source>
        <dbReference type="ARBA" id="ARBA00004141"/>
    </source>
</evidence>
<dbReference type="RefSeq" id="WP_236402489.1">
    <property type="nucleotide sequence ID" value="NZ_JAKJHZ010000007.1"/>
</dbReference>
<keyword evidence="3 7" id="KW-0812">Transmembrane</keyword>
<evidence type="ECO:0000313" key="9">
    <source>
        <dbReference type="EMBL" id="MCF6378468.1"/>
    </source>
</evidence>
<dbReference type="SUPFAM" id="SSF49879">
    <property type="entry name" value="SMAD/FHA domain"/>
    <property type="match status" value="1"/>
</dbReference>
<dbReference type="Pfam" id="PF00498">
    <property type="entry name" value="FHA"/>
    <property type="match status" value="1"/>
</dbReference>
<name>A0ABS9HED4_9ACTN</name>
<keyword evidence="2" id="KW-0597">Phosphoprotein</keyword>
<accession>A0ABS9HED4</accession>
<dbReference type="InterPro" id="IPR008984">
    <property type="entry name" value="SMAD_FHA_dom_sf"/>
</dbReference>
<dbReference type="Pfam" id="PF06271">
    <property type="entry name" value="RDD"/>
    <property type="match status" value="1"/>
</dbReference>
<reference evidence="9 10" key="1">
    <citation type="submission" date="2022-01" db="EMBL/GenBank/DDBJ databases">
        <title>Nocardioides sp. nov., an actinomycete isolated from mining soil.</title>
        <authorList>
            <person name="Liu L."/>
        </authorList>
    </citation>
    <scope>NUCLEOTIDE SEQUENCE [LARGE SCALE GENOMIC DNA]</scope>
    <source>
        <strain evidence="9 10">KLBMP 9356</strain>
    </source>
</reference>
<protein>
    <submittedName>
        <fullName evidence="9">RDD family protein</fullName>
    </submittedName>
</protein>
<evidence type="ECO:0000256" key="7">
    <source>
        <dbReference type="SAM" id="Phobius"/>
    </source>
</evidence>
<feature type="transmembrane region" description="Helical" evidence="7">
    <location>
        <begin position="21"/>
        <end position="41"/>
    </location>
</feature>
<feature type="region of interest" description="Disordered" evidence="6">
    <location>
        <begin position="201"/>
        <end position="231"/>
    </location>
</feature>
<dbReference type="InterPro" id="IPR010432">
    <property type="entry name" value="RDD"/>
</dbReference>
<evidence type="ECO:0000313" key="10">
    <source>
        <dbReference type="Proteomes" id="UP001201161"/>
    </source>
</evidence>
<evidence type="ECO:0000256" key="2">
    <source>
        <dbReference type="ARBA" id="ARBA00022553"/>
    </source>
</evidence>
<dbReference type="InterPro" id="IPR000253">
    <property type="entry name" value="FHA_dom"/>
</dbReference>
<feature type="transmembrane region" description="Helical" evidence="7">
    <location>
        <begin position="47"/>
        <end position="69"/>
    </location>
</feature>
<sequence length="342" mass="35304">MNQSAPAAPATMGRRVAARSIDVGVSMVLFLLVNLIALSALQSGGGGGLVLVLFGLLGAWSVFSFWAMFARAALPGQLMLGLHHVDDSGRRAGGRTFVKYLLQAPTFGLALLITPLSIQAPNRSWFDRVAGVTLVDSTASQHDAAAGPQVAAPPAGWRTDESELTQGGHVATDASTGGMISAVPFEGAGSQVMRNTPPAVRREPAVVDPRPAAPAVGTPAPAPVATPVAPPPGRAPRPVAVLDSGDTFEISRLLVLGRAPRQSASLGEAELVIVLDQSVSANHLALGVDGGAPWVMDLSSTNGSWLEQDGRAPVRLEGMRRTPASPGAVIKLGRRTVTVQAR</sequence>
<feature type="compositionally biased region" description="Pro residues" evidence="6">
    <location>
        <begin position="220"/>
        <end position="231"/>
    </location>
</feature>
<comment type="caution">
    <text evidence="9">The sequence shown here is derived from an EMBL/GenBank/DDBJ whole genome shotgun (WGS) entry which is preliminary data.</text>
</comment>
<keyword evidence="4 7" id="KW-1133">Transmembrane helix</keyword>
<feature type="compositionally biased region" description="Low complexity" evidence="6">
    <location>
        <begin position="144"/>
        <end position="156"/>
    </location>
</feature>
<dbReference type="CDD" id="cd00060">
    <property type="entry name" value="FHA"/>
    <property type="match status" value="1"/>
</dbReference>
<evidence type="ECO:0000256" key="6">
    <source>
        <dbReference type="SAM" id="MobiDB-lite"/>
    </source>
</evidence>
<proteinExistence type="predicted"/>
<gene>
    <name evidence="9" type="ORF">L2K70_12725</name>
</gene>
<dbReference type="Gene3D" id="2.60.200.20">
    <property type="match status" value="1"/>
</dbReference>
<evidence type="ECO:0000256" key="5">
    <source>
        <dbReference type="ARBA" id="ARBA00023136"/>
    </source>
</evidence>
<organism evidence="9 10">
    <name type="scientific">Nocardioides potassii</name>
    <dbReference type="NCBI Taxonomy" id="2911371"/>
    <lineage>
        <taxon>Bacteria</taxon>
        <taxon>Bacillati</taxon>
        <taxon>Actinomycetota</taxon>
        <taxon>Actinomycetes</taxon>
        <taxon>Propionibacteriales</taxon>
        <taxon>Nocardioidaceae</taxon>
        <taxon>Nocardioides</taxon>
    </lineage>
</organism>
<evidence type="ECO:0000259" key="8">
    <source>
        <dbReference type="PROSITE" id="PS50006"/>
    </source>
</evidence>
<dbReference type="PROSITE" id="PS50006">
    <property type="entry name" value="FHA_DOMAIN"/>
    <property type="match status" value="1"/>
</dbReference>
<evidence type="ECO:0000256" key="4">
    <source>
        <dbReference type="ARBA" id="ARBA00022989"/>
    </source>
</evidence>